<dbReference type="EC" id="2.7.7.7" evidence="3"/>
<dbReference type="SMART" id="SM00479">
    <property type="entry name" value="EXOIII"/>
    <property type="match status" value="1"/>
</dbReference>
<dbReference type="FunFam" id="3.30.420.10:FF:000012">
    <property type="entry name" value="DNA polymerase III subunit epsilon"/>
    <property type="match status" value="1"/>
</dbReference>
<evidence type="ECO:0000256" key="5">
    <source>
        <dbReference type="ARBA" id="ARBA00022679"/>
    </source>
</evidence>
<dbReference type="InterPro" id="IPR036397">
    <property type="entry name" value="RNaseH_sf"/>
</dbReference>
<evidence type="ECO:0000259" key="16">
    <source>
        <dbReference type="SMART" id="SM00479"/>
    </source>
</evidence>
<feature type="domain" description="Exonuclease" evidence="16">
    <location>
        <begin position="8"/>
        <end position="193"/>
    </location>
</feature>
<evidence type="ECO:0000313" key="17">
    <source>
        <dbReference type="EMBL" id="KAA1254659.1"/>
    </source>
</evidence>
<dbReference type="SUPFAM" id="SSF53098">
    <property type="entry name" value="Ribonuclease H-like"/>
    <property type="match status" value="1"/>
</dbReference>
<dbReference type="GO" id="GO:0005829">
    <property type="term" value="C:cytosol"/>
    <property type="evidence" value="ECO:0007669"/>
    <property type="project" value="TreeGrafter"/>
</dbReference>
<evidence type="ECO:0000313" key="18">
    <source>
        <dbReference type="Proteomes" id="UP000323225"/>
    </source>
</evidence>
<keyword evidence="14" id="KW-0464">Manganese</keyword>
<dbReference type="GO" id="GO:0046872">
    <property type="term" value="F:metal ion binding"/>
    <property type="evidence" value="ECO:0007669"/>
    <property type="project" value="UniProtKB-KW"/>
</dbReference>
<evidence type="ECO:0000256" key="6">
    <source>
        <dbReference type="ARBA" id="ARBA00022695"/>
    </source>
</evidence>
<sequence>MEELSNNRMIVLDTETTGFHPRDENDNIFNRIFEIGCVEIIDRKITGVTFHEFMDPQREVEEDAKEVHGYSWEEIKAELKERGCPGQRFHDIAQKFINFVNGSPLVIHNAEFDTKFLDSELRNAGFPTLAELNIPVFCTYKFASNKYPGRRNNLDALCDRLGVDKSGRDLHGALIDADLTAQVYLMMTQYQANILSNDKPKVKLASNLNIQRLDPSINEKLKVVTPNEAEVLEHNKLKERIDKSAGGSSFVLGL</sequence>
<keyword evidence="11" id="KW-0269">Exonuclease</keyword>
<dbReference type="GO" id="GO:0008408">
    <property type="term" value="F:3'-5' exonuclease activity"/>
    <property type="evidence" value="ECO:0007669"/>
    <property type="project" value="TreeGrafter"/>
</dbReference>
<keyword evidence="7" id="KW-0235">DNA replication</keyword>
<evidence type="ECO:0000256" key="9">
    <source>
        <dbReference type="ARBA" id="ARBA00022723"/>
    </source>
</evidence>
<evidence type="ECO:0000256" key="3">
    <source>
        <dbReference type="ARBA" id="ARBA00012417"/>
    </source>
</evidence>
<dbReference type="InterPro" id="IPR013520">
    <property type="entry name" value="Ribonucl_H"/>
</dbReference>
<comment type="cofactor">
    <cofactor evidence="2">
        <name>Mg(2+)</name>
        <dbReference type="ChEBI" id="CHEBI:18420"/>
    </cofactor>
</comment>
<dbReference type="PANTHER" id="PTHR30231:SF41">
    <property type="entry name" value="DNA POLYMERASE III SUBUNIT EPSILON"/>
    <property type="match status" value="1"/>
</dbReference>
<dbReference type="InterPro" id="IPR012337">
    <property type="entry name" value="RNaseH-like_sf"/>
</dbReference>
<evidence type="ECO:0000256" key="4">
    <source>
        <dbReference type="ARBA" id="ARBA00020352"/>
    </source>
</evidence>
<dbReference type="Pfam" id="PF00929">
    <property type="entry name" value="RNase_T"/>
    <property type="match status" value="1"/>
</dbReference>
<keyword evidence="6 17" id="KW-0548">Nucleotidyltransferase</keyword>
<dbReference type="AlphaFoldDB" id="A0A5Q6PJ31"/>
<gene>
    <name evidence="17" type="primary">dnaQ</name>
    <name evidence="17" type="ORF">F0M16_10355</name>
</gene>
<keyword evidence="10" id="KW-0378">Hydrolase</keyword>
<comment type="cofactor">
    <cofactor evidence="1">
        <name>Mn(2+)</name>
        <dbReference type="ChEBI" id="CHEBI:29035"/>
    </cofactor>
</comment>
<comment type="caution">
    <text evidence="17">The sequence shown here is derived from an EMBL/GenBank/DDBJ whole genome shotgun (WGS) entry which is preliminary data.</text>
</comment>
<evidence type="ECO:0000256" key="13">
    <source>
        <dbReference type="ARBA" id="ARBA00022932"/>
    </source>
</evidence>
<keyword evidence="5 17" id="KW-0808">Transferase</keyword>
<keyword evidence="12" id="KW-0460">Magnesium</keyword>
<protein>
    <recommendedName>
        <fullName evidence="4">DNA polymerase III subunit epsilon</fullName>
        <ecNumber evidence="3">2.7.7.7</ecNumber>
    </recommendedName>
</protein>
<evidence type="ECO:0000256" key="11">
    <source>
        <dbReference type="ARBA" id="ARBA00022839"/>
    </source>
</evidence>
<evidence type="ECO:0000256" key="12">
    <source>
        <dbReference type="ARBA" id="ARBA00022842"/>
    </source>
</evidence>
<dbReference type="Gene3D" id="3.30.420.10">
    <property type="entry name" value="Ribonuclease H-like superfamily/Ribonuclease H"/>
    <property type="match status" value="1"/>
</dbReference>
<dbReference type="NCBIfam" id="NF004316">
    <property type="entry name" value="PRK05711.1"/>
    <property type="match status" value="1"/>
</dbReference>
<dbReference type="EMBL" id="VUAA01000010">
    <property type="protein sequence ID" value="KAA1254659.1"/>
    <property type="molecule type" value="Genomic_DNA"/>
</dbReference>
<evidence type="ECO:0000256" key="14">
    <source>
        <dbReference type="ARBA" id="ARBA00023211"/>
    </source>
</evidence>
<evidence type="ECO:0000256" key="8">
    <source>
        <dbReference type="ARBA" id="ARBA00022722"/>
    </source>
</evidence>
<dbReference type="Proteomes" id="UP000323225">
    <property type="component" value="Unassembled WGS sequence"/>
</dbReference>
<dbReference type="GO" id="GO:0045004">
    <property type="term" value="P:DNA replication proofreading"/>
    <property type="evidence" value="ECO:0007669"/>
    <property type="project" value="TreeGrafter"/>
</dbReference>
<dbReference type="NCBIfam" id="TIGR00573">
    <property type="entry name" value="dnaq"/>
    <property type="match status" value="1"/>
</dbReference>
<proteinExistence type="predicted"/>
<accession>A0A5Q6PJ31</accession>
<reference evidence="17 18" key="1">
    <citation type="submission" date="2019-09" db="EMBL/GenBank/DDBJ databases">
        <authorList>
            <person name="Kritzky A."/>
            <person name="Schelkanova E.Y."/>
            <person name="Alkhova Z.V."/>
            <person name="Smirnova N.I."/>
        </authorList>
    </citation>
    <scope>NUCLEOTIDE SEQUENCE [LARGE SCALE GENOMIC DNA]</scope>
    <source>
        <strain evidence="17 18">M1526</strain>
    </source>
</reference>
<evidence type="ECO:0000256" key="2">
    <source>
        <dbReference type="ARBA" id="ARBA00001946"/>
    </source>
</evidence>
<organism evidence="17 18">
    <name type="scientific">Vibrio cholerae</name>
    <dbReference type="NCBI Taxonomy" id="666"/>
    <lineage>
        <taxon>Bacteria</taxon>
        <taxon>Pseudomonadati</taxon>
        <taxon>Pseudomonadota</taxon>
        <taxon>Gammaproteobacteria</taxon>
        <taxon>Vibrionales</taxon>
        <taxon>Vibrionaceae</taxon>
        <taxon>Vibrio</taxon>
    </lineage>
</organism>
<evidence type="ECO:0000256" key="7">
    <source>
        <dbReference type="ARBA" id="ARBA00022705"/>
    </source>
</evidence>
<keyword evidence="8" id="KW-0540">Nuclease</keyword>
<evidence type="ECO:0000256" key="10">
    <source>
        <dbReference type="ARBA" id="ARBA00022801"/>
    </source>
</evidence>
<dbReference type="GO" id="GO:0003677">
    <property type="term" value="F:DNA binding"/>
    <property type="evidence" value="ECO:0007669"/>
    <property type="project" value="InterPro"/>
</dbReference>
<name>A0A5Q6PJ31_VIBCL</name>
<evidence type="ECO:0000256" key="15">
    <source>
        <dbReference type="ARBA" id="ARBA00049244"/>
    </source>
</evidence>
<keyword evidence="13" id="KW-0239">DNA-directed DNA polymerase</keyword>
<keyword evidence="9" id="KW-0479">Metal-binding</keyword>
<dbReference type="PANTHER" id="PTHR30231">
    <property type="entry name" value="DNA POLYMERASE III SUBUNIT EPSILON"/>
    <property type="match status" value="1"/>
</dbReference>
<dbReference type="GO" id="GO:0003887">
    <property type="term" value="F:DNA-directed DNA polymerase activity"/>
    <property type="evidence" value="ECO:0007669"/>
    <property type="project" value="UniProtKB-KW"/>
</dbReference>
<comment type="catalytic activity">
    <reaction evidence="15">
        <text>DNA(n) + a 2'-deoxyribonucleoside 5'-triphosphate = DNA(n+1) + diphosphate</text>
        <dbReference type="Rhea" id="RHEA:22508"/>
        <dbReference type="Rhea" id="RHEA-COMP:17339"/>
        <dbReference type="Rhea" id="RHEA-COMP:17340"/>
        <dbReference type="ChEBI" id="CHEBI:33019"/>
        <dbReference type="ChEBI" id="CHEBI:61560"/>
        <dbReference type="ChEBI" id="CHEBI:173112"/>
        <dbReference type="EC" id="2.7.7.7"/>
    </reaction>
</comment>
<dbReference type="InterPro" id="IPR006054">
    <property type="entry name" value="DnaQ"/>
</dbReference>
<evidence type="ECO:0000256" key="1">
    <source>
        <dbReference type="ARBA" id="ARBA00001936"/>
    </source>
</evidence>